<protein>
    <submittedName>
        <fullName evidence="2">Uncharacterized protein</fullName>
    </submittedName>
</protein>
<feature type="signal peptide" evidence="1">
    <location>
        <begin position="1"/>
        <end position="26"/>
    </location>
</feature>
<sequence length="153" mass="16412">MKNRIVARAVAALGATVGLTAAGVMAAAPANAQEPFNLRVEGGVHCSFGQPGQPWQNFWSMHRWMDVVNDGPGVAPNVVLQEFGGAHKFAQELKPGERLTIDTRWFGCWPSSISGYTYSSLIDPLQDNVGFWANVELRENPLPEGAPVPPAAG</sequence>
<evidence type="ECO:0000313" key="3">
    <source>
        <dbReference type="Proteomes" id="UP000183263"/>
    </source>
</evidence>
<keyword evidence="1" id="KW-0732">Signal</keyword>
<dbReference type="OrthoDB" id="4480167at2"/>
<gene>
    <name evidence="2" type="ORF">SAMN05444695_106108</name>
</gene>
<dbReference type="RefSeq" id="WP_072738406.1">
    <property type="nucleotide sequence ID" value="NZ_CP048813.1"/>
</dbReference>
<feature type="chain" id="PRO_5038872758" evidence="1">
    <location>
        <begin position="27"/>
        <end position="153"/>
    </location>
</feature>
<keyword evidence="3" id="KW-1185">Reference proteome</keyword>
<reference evidence="2 3" key="1">
    <citation type="submission" date="2016-10" db="EMBL/GenBank/DDBJ databases">
        <authorList>
            <person name="de Groot N.N."/>
        </authorList>
    </citation>
    <scope>NUCLEOTIDE SEQUENCE [LARGE SCALE GENOMIC DNA]</scope>
    <source>
        <strain evidence="2 3">DSM 44892</strain>
    </source>
</reference>
<evidence type="ECO:0000256" key="1">
    <source>
        <dbReference type="SAM" id="SignalP"/>
    </source>
</evidence>
<dbReference type="AlphaFoldDB" id="A0A1G8J914"/>
<accession>A0A1G8J914</accession>
<name>A0A1G8J914_9NOCA</name>
<dbReference type="Proteomes" id="UP000183263">
    <property type="component" value="Unassembled WGS sequence"/>
</dbReference>
<proteinExistence type="predicted"/>
<dbReference type="EMBL" id="FNDN01000006">
    <property type="protein sequence ID" value="SDI27553.1"/>
    <property type="molecule type" value="Genomic_DNA"/>
</dbReference>
<evidence type="ECO:0000313" key="2">
    <source>
        <dbReference type="EMBL" id="SDI27553.1"/>
    </source>
</evidence>
<organism evidence="2 3">
    <name type="scientific">Rhodococcus triatomae</name>
    <dbReference type="NCBI Taxonomy" id="300028"/>
    <lineage>
        <taxon>Bacteria</taxon>
        <taxon>Bacillati</taxon>
        <taxon>Actinomycetota</taxon>
        <taxon>Actinomycetes</taxon>
        <taxon>Mycobacteriales</taxon>
        <taxon>Nocardiaceae</taxon>
        <taxon>Rhodococcus</taxon>
    </lineage>
</organism>